<dbReference type="SMART" id="SM00507">
    <property type="entry name" value="HNHc"/>
    <property type="match status" value="1"/>
</dbReference>
<dbReference type="GO" id="GO:0004519">
    <property type="term" value="F:endonuclease activity"/>
    <property type="evidence" value="ECO:0007669"/>
    <property type="project" value="UniProtKB-KW"/>
</dbReference>
<dbReference type="EMBL" id="CP063190">
    <property type="protein sequence ID" value="WCZ33525.1"/>
    <property type="molecule type" value="Genomic_DNA"/>
</dbReference>
<feature type="region of interest" description="Disordered" evidence="1">
    <location>
        <begin position="484"/>
        <end position="507"/>
    </location>
</feature>
<dbReference type="Gene3D" id="1.10.30.50">
    <property type="match status" value="1"/>
</dbReference>
<evidence type="ECO:0000313" key="3">
    <source>
        <dbReference type="EMBL" id="WCZ33525.1"/>
    </source>
</evidence>
<name>A0ABY7UBW6_9CORY</name>
<keyword evidence="4" id="KW-1185">Reference proteome</keyword>
<keyword evidence="3" id="KW-0540">Nuclease</keyword>
<dbReference type="CDD" id="cd00085">
    <property type="entry name" value="HNHc"/>
    <property type="match status" value="1"/>
</dbReference>
<dbReference type="Proteomes" id="UP001220577">
    <property type="component" value="Chromosome"/>
</dbReference>
<evidence type="ECO:0000256" key="1">
    <source>
        <dbReference type="SAM" id="MobiDB-lite"/>
    </source>
</evidence>
<evidence type="ECO:0000313" key="4">
    <source>
        <dbReference type="Proteomes" id="UP001220577"/>
    </source>
</evidence>
<dbReference type="InterPro" id="IPR003615">
    <property type="entry name" value="HNH_nuc"/>
</dbReference>
<dbReference type="InterPro" id="IPR002711">
    <property type="entry name" value="HNH"/>
</dbReference>
<keyword evidence="3" id="KW-0255">Endonuclease</keyword>
<accession>A0ABY7UBW6</accession>
<reference evidence="3 4" key="1">
    <citation type="submission" date="2020-10" db="EMBL/GenBank/DDBJ databases">
        <title>Complete genome sequence of Corynebacterium ihumii DSM 45751.</title>
        <authorList>
            <person name="Ruckert C."/>
            <person name="Albersmeier A."/>
            <person name="Busche T."/>
            <person name="Jaenicke S."/>
            <person name="Winkler A."/>
            <person name="Friethjonsson O.H."/>
            <person name="Hreggviethsson G.O."/>
            <person name="Lambert C."/>
            <person name="Badcock D."/>
            <person name="Bernaerts K."/>
            <person name="Anne J."/>
            <person name="Economou A."/>
            <person name="Kalinowski J."/>
        </authorList>
    </citation>
    <scope>NUCLEOTIDE SEQUENCE [LARGE SCALE GENOMIC DNA]</scope>
    <source>
        <strain evidence="3 4">DSM 45751</strain>
    </source>
</reference>
<keyword evidence="3" id="KW-0378">Hydrolase</keyword>
<evidence type="ECO:0000259" key="2">
    <source>
        <dbReference type="SMART" id="SM00507"/>
    </source>
</evidence>
<feature type="compositionally biased region" description="Acidic residues" evidence="1">
    <location>
        <begin position="487"/>
        <end position="507"/>
    </location>
</feature>
<dbReference type="Pfam" id="PF01844">
    <property type="entry name" value="HNH"/>
    <property type="match status" value="1"/>
</dbReference>
<gene>
    <name evidence="3" type="ORF">CIHUM_00330</name>
</gene>
<feature type="domain" description="HNH nuclease" evidence="2">
    <location>
        <begin position="324"/>
        <end position="376"/>
    </location>
</feature>
<proteinExistence type="predicted"/>
<sequence length="507" mass="57767">MVYVVFFLVQTLTIVCVFYIVEGATTRGATVTTATTAPKKFRNQREHDPDSECAQAIRDTYWTMFGHYAYPGFDVEDFDATVTQLQLATGWHKGFVKNAILGHAALQDLPRLRELQQETRLLDVGHLTAVYTAIEELGPDVDEEALMLIDGILSDTFTPSRHDQAVPQRKTVTDRIRAAIKRMDRSRAYDKRKRDNREEDNSETFGVHEYRDRAIVQLDTNSLDGRRIQANVVEVARKLGISAADAAIKLLSGEALGIEVSPVLHVYSPKNRGNGDPVFISGRGWTEPEAATAFERWIADTFLDERDLDAELKKSLRGYVPSEGMRHAVYARNRTCIYPECNRPAEQCQLDHRIPYDEGGPTEADNLYPLCQRHHNMKTDRTAFYIPDPYTGDIIWLFADGSYVVTVEDGLLRDQFTPHNPRWQSSMSAVRKNRARVAEFFAKGHKILDNFDQDLDLEQATAAIKDLEQEYGMKFGFTPEMPYVEPLPEEPVEAPFPDPEEEEHYRR</sequence>
<organism evidence="3 4">
    <name type="scientific">Corynebacterium ihumii</name>
    <dbReference type="NCBI Taxonomy" id="1232427"/>
    <lineage>
        <taxon>Bacteria</taxon>
        <taxon>Bacillati</taxon>
        <taxon>Actinomycetota</taxon>
        <taxon>Actinomycetes</taxon>
        <taxon>Mycobacteriales</taxon>
        <taxon>Corynebacteriaceae</taxon>
        <taxon>Corynebacterium</taxon>
    </lineage>
</organism>
<protein>
    <submittedName>
        <fullName evidence="3">HNH endonuclease</fullName>
    </submittedName>
</protein>